<evidence type="ECO:0000313" key="14">
    <source>
        <dbReference type="Proteomes" id="UP000526501"/>
    </source>
</evidence>
<dbReference type="PRINTS" id="PR00411">
    <property type="entry name" value="PNDRDTASEI"/>
</dbReference>
<evidence type="ECO:0000256" key="4">
    <source>
        <dbReference type="ARBA" id="ARBA00010429"/>
    </source>
</evidence>
<reference evidence="13 14" key="1">
    <citation type="submission" date="2020-07" db="EMBL/GenBank/DDBJ databases">
        <authorList>
            <person name="Feng X."/>
        </authorList>
    </citation>
    <scope>NUCLEOTIDE SEQUENCE [LARGE SCALE GENOMIC DNA]</scope>
    <source>
        <strain evidence="13 14">JCM23202</strain>
    </source>
</reference>
<dbReference type="InterPro" id="IPR036188">
    <property type="entry name" value="FAD/NAD-bd_sf"/>
</dbReference>
<evidence type="ECO:0000256" key="1">
    <source>
        <dbReference type="ARBA" id="ARBA00001929"/>
    </source>
</evidence>
<dbReference type="GO" id="GO:0051536">
    <property type="term" value="F:iron-sulfur cluster binding"/>
    <property type="evidence" value="ECO:0007669"/>
    <property type="project" value="UniProtKB-KW"/>
</dbReference>
<evidence type="ECO:0000259" key="11">
    <source>
        <dbReference type="Pfam" id="PF04324"/>
    </source>
</evidence>
<evidence type="ECO:0000256" key="2">
    <source>
        <dbReference type="ARBA" id="ARBA00001966"/>
    </source>
</evidence>
<dbReference type="InterPro" id="IPR007419">
    <property type="entry name" value="BFD-like_2Fe2S-bd_dom"/>
</dbReference>
<evidence type="ECO:0000256" key="10">
    <source>
        <dbReference type="SAM" id="Phobius"/>
    </source>
</evidence>
<feature type="transmembrane region" description="Helical" evidence="10">
    <location>
        <begin position="515"/>
        <end position="536"/>
    </location>
</feature>
<dbReference type="RefSeq" id="WP_185658577.1">
    <property type="nucleotide sequence ID" value="NZ_CAWPOO010000001.1"/>
</dbReference>
<feature type="domain" description="FAD/NAD(P)-binding" evidence="12">
    <location>
        <begin position="3"/>
        <end position="283"/>
    </location>
</feature>
<keyword evidence="10" id="KW-0472">Membrane</keyword>
<keyword evidence="8" id="KW-0408">Iron</keyword>
<comment type="cofactor">
    <cofactor evidence="2">
        <name>[4Fe-4S] cluster</name>
        <dbReference type="ChEBI" id="CHEBI:49883"/>
    </cofactor>
</comment>
<comment type="pathway">
    <text evidence="3">Nitrogen metabolism; nitrate reduction (assimilation).</text>
</comment>
<dbReference type="Gene3D" id="1.10.10.1100">
    <property type="entry name" value="BFD-like [2Fe-2S]-binding domain"/>
    <property type="match status" value="1"/>
</dbReference>
<feature type="transmembrane region" description="Helical" evidence="10">
    <location>
        <begin position="473"/>
        <end position="495"/>
    </location>
</feature>
<evidence type="ECO:0000259" key="12">
    <source>
        <dbReference type="Pfam" id="PF07992"/>
    </source>
</evidence>
<organism evidence="13 14">
    <name type="scientific">Pelagicoccus albus</name>
    <dbReference type="NCBI Taxonomy" id="415222"/>
    <lineage>
        <taxon>Bacteria</taxon>
        <taxon>Pseudomonadati</taxon>
        <taxon>Verrucomicrobiota</taxon>
        <taxon>Opitutia</taxon>
        <taxon>Puniceicoccales</taxon>
        <taxon>Pelagicoccaceae</taxon>
        <taxon>Pelagicoccus</taxon>
    </lineage>
</organism>
<dbReference type="PANTHER" id="PTHR43809:SF1">
    <property type="entry name" value="NITRITE REDUCTASE (NADH) LARGE SUBUNIT"/>
    <property type="match status" value="1"/>
</dbReference>
<dbReference type="PRINTS" id="PR00368">
    <property type="entry name" value="FADPNR"/>
</dbReference>
<dbReference type="Proteomes" id="UP000526501">
    <property type="component" value="Unassembled WGS sequence"/>
</dbReference>
<gene>
    <name evidence="13" type="ORF">H5P27_01315</name>
</gene>
<evidence type="ECO:0000256" key="5">
    <source>
        <dbReference type="ARBA" id="ARBA00022617"/>
    </source>
</evidence>
<keyword evidence="7" id="KW-0560">Oxidoreductase</keyword>
<evidence type="ECO:0000313" key="13">
    <source>
        <dbReference type="EMBL" id="MBC2604686.1"/>
    </source>
</evidence>
<dbReference type="InterPro" id="IPR052034">
    <property type="entry name" value="NasD-like"/>
</dbReference>
<sequence length="643" mass="69890">MQRIIVIGNGMVSHHFCAALCASKVSKTYDVQIFGEEPQAAYDRVHLTDYFKARDLSALSLSAPEWYSKNNFKLNTNCRIVSIDPIAKTVRSDSGQDYEYDKLIIATGSTPFIPPVPGTDKPGVFVYRTIQDAEQIIDFSQGKTSAVVLGGGLLGLEAANALRELGLKSTVVEFANGLMPRQLNEEASSVLESQIRDLGVEILTGKGARAVSRTRSGLEITFNDEDKIETDLLVIATGVRPTDELARDSGLDVGARGGIIVNDRLETSAKDVYAIGECALHRGQVYGFVAPGYQMAEALVESLAGGEGNFKGANLSCRLKLLGIEVSAFGDYLGEGHTLTHRTKDTFRLIVLKRDSLAGGIVVGEWDQTHQLQLAISQERFMTPGEQAEFESRGVIPANDALVDWPSNAIICNCTQTTKGTLSACLSSGCSKVSELSEQTGAGTVCGSCLPLLGQLCGTSGEETAYKPKGSKLLWATAALGAIACALFLTLSPLPAANSVQTAYYQFSQLWQDSFYKQFSGYTMAGLSLLALSLSARKRLRLKMMGNYGWWRAIHSTLGFLCLIALVAHTGFDFGENLNLWLMTCFVLLNLAGSIAGLTVAMEDRFNGPWARRIRSYVTKAHILFFWPYPVLLGFHIYKAYAY</sequence>
<keyword evidence="5" id="KW-0349">Heme</keyword>
<feature type="transmembrane region" description="Helical" evidence="10">
    <location>
        <begin position="580"/>
        <end position="602"/>
    </location>
</feature>
<dbReference type="PANTHER" id="PTHR43809">
    <property type="entry name" value="NITRITE REDUCTASE (NADH) LARGE SUBUNIT"/>
    <property type="match status" value="1"/>
</dbReference>
<dbReference type="EMBL" id="JACHVC010000001">
    <property type="protein sequence ID" value="MBC2604686.1"/>
    <property type="molecule type" value="Genomic_DNA"/>
</dbReference>
<accession>A0A7X1E707</accession>
<dbReference type="GO" id="GO:0046872">
    <property type="term" value="F:metal ion binding"/>
    <property type="evidence" value="ECO:0007669"/>
    <property type="project" value="UniProtKB-KW"/>
</dbReference>
<feature type="domain" description="BFD-like [2Fe-2S]-binding" evidence="11">
    <location>
        <begin position="410"/>
        <end position="453"/>
    </location>
</feature>
<dbReference type="InterPro" id="IPR041854">
    <property type="entry name" value="BFD-like_2Fe2S-bd_dom_sf"/>
</dbReference>
<keyword evidence="6" id="KW-0479">Metal-binding</keyword>
<comment type="similarity">
    <text evidence="4">Belongs to the nitrite and sulfite reductase 4Fe-4S domain family.</text>
</comment>
<keyword evidence="14" id="KW-1185">Reference proteome</keyword>
<evidence type="ECO:0000256" key="9">
    <source>
        <dbReference type="ARBA" id="ARBA00023014"/>
    </source>
</evidence>
<keyword evidence="10" id="KW-0812">Transmembrane</keyword>
<name>A0A7X1E707_9BACT</name>
<protein>
    <submittedName>
        <fullName evidence="13">NAD(P)/FAD-dependent oxidoreductase</fullName>
    </submittedName>
</protein>
<dbReference type="InterPro" id="IPR023753">
    <property type="entry name" value="FAD/NAD-binding_dom"/>
</dbReference>
<comment type="caution">
    <text evidence="13">The sequence shown here is derived from an EMBL/GenBank/DDBJ whole genome shotgun (WGS) entry which is preliminary data.</text>
</comment>
<keyword evidence="10" id="KW-1133">Transmembrane helix</keyword>
<evidence type="ECO:0000256" key="6">
    <source>
        <dbReference type="ARBA" id="ARBA00022723"/>
    </source>
</evidence>
<proteinExistence type="inferred from homology"/>
<feature type="transmembrane region" description="Helical" evidence="10">
    <location>
        <begin position="548"/>
        <end position="568"/>
    </location>
</feature>
<evidence type="ECO:0000256" key="8">
    <source>
        <dbReference type="ARBA" id="ARBA00023004"/>
    </source>
</evidence>
<comment type="cofactor">
    <cofactor evidence="1">
        <name>siroheme</name>
        <dbReference type="ChEBI" id="CHEBI:60052"/>
    </cofactor>
</comment>
<dbReference type="Pfam" id="PF04324">
    <property type="entry name" value="Fer2_BFD"/>
    <property type="match status" value="1"/>
</dbReference>
<evidence type="ECO:0000256" key="3">
    <source>
        <dbReference type="ARBA" id="ARBA00005096"/>
    </source>
</evidence>
<evidence type="ECO:0000256" key="7">
    <source>
        <dbReference type="ARBA" id="ARBA00023002"/>
    </source>
</evidence>
<dbReference type="Pfam" id="PF07992">
    <property type="entry name" value="Pyr_redox_2"/>
    <property type="match status" value="1"/>
</dbReference>
<feature type="transmembrane region" description="Helical" evidence="10">
    <location>
        <begin position="623"/>
        <end position="641"/>
    </location>
</feature>
<dbReference type="GO" id="GO:0016491">
    <property type="term" value="F:oxidoreductase activity"/>
    <property type="evidence" value="ECO:0007669"/>
    <property type="project" value="UniProtKB-KW"/>
</dbReference>
<dbReference type="SUPFAM" id="SSF51905">
    <property type="entry name" value="FAD/NAD(P)-binding domain"/>
    <property type="match status" value="2"/>
</dbReference>
<keyword evidence="9" id="KW-0411">Iron-sulfur</keyword>
<dbReference type="AlphaFoldDB" id="A0A7X1E707"/>
<dbReference type="Gene3D" id="3.50.50.60">
    <property type="entry name" value="FAD/NAD(P)-binding domain"/>
    <property type="match status" value="2"/>
</dbReference>